<dbReference type="RefSeq" id="WP_055008338.1">
    <property type="nucleotide sequence ID" value="NZ_LJPW01000044.1"/>
</dbReference>
<comment type="caution">
    <text evidence="2">The sequence shown here is derived from an EMBL/GenBank/DDBJ whole genome shotgun (WGS) entry which is preliminary data.</text>
</comment>
<dbReference type="EMBL" id="RBUY01000245">
    <property type="protein sequence ID" value="RMV66982.1"/>
    <property type="molecule type" value="Genomic_DNA"/>
</dbReference>
<organism evidence="2 5">
    <name type="scientific">Pseudomonas caricapapayae</name>
    <dbReference type="NCBI Taxonomy" id="46678"/>
    <lineage>
        <taxon>Bacteria</taxon>
        <taxon>Pseudomonadati</taxon>
        <taxon>Pseudomonadota</taxon>
        <taxon>Gammaproteobacteria</taxon>
        <taxon>Pseudomonadales</taxon>
        <taxon>Pseudomonadaceae</taxon>
        <taxon>Pseudomonas</taxon>
    </lineage>
</organism>
<sequence length="122" mass="13770">MTPTALKPGRLKKTAKAVLAFLSLTLLTVLLVVVFLTFVNRVFGDLERFSEWQKLHYEAMLAWRLLVYMALAFTWLSVRKRLAHRASSDIPAGPMRCEVIALLLIALMELRRAGLIEGVSTL</sequence>
<evidence type="ECO:0000313" key="3">
    <source>
        <dbReference type="EMBL" id="RMV66982.1"/>
    </source>
</evidence>
<name>A0A3M3BQQ0_9PSED</name>
<feature type="transmembrane region" description="Helical" evidence="1">
    <location>
        <begin position="17"/>
        <end position="39"/>
    </location>
</feature>
<dbReference type="AlphaFoldDB" id="A0A3M3BQQ0"/>
<evidence type="ECO:0000313" key="4">
    <source>
        <dbReference type="Proteomes" id="UP000269872"/>
    </source>
</evidence>
<evidence type="ECO:0000313" key="5">
    <source>
        <dbReference type="Proteomes" id="UP000278587"/>
    </source>
</evidence>
<reference evidence="4 5" key="1">
    <citation type="submission" date="2018-08" db="EMBL/GenBank/DDBJ databases">
        <title>Recombination of ecologically and evolutionarily significant loci maintains genetic cohesion in the Pseudomonas syringae species complex.</title>
        <authorList>
            <person name="Dillon M."/>
            <person name="Thakur S."/>
            <person name="Almeida R.N.D."/>
            <person name="Weir B.S."/>
            <person name="Guttman D.S."/>
        </authorList>
    </citation>
    <scope>NUCLEOTIDE SEQUENCE [LARGE SCALE GENOMIC DNA]</scope>
    <source>
        <strain evidence="2 5">ICMP 4086</strain>
        <strain evidence="3 4">ICMP 7496</strain>
    </source>
</reference>
<proteinExistence type="predicted"/>
<evidence type="ECO:0000256" key="1">
    <source>
        <dbReference type="SAM" id="Phobius"/>
    </source>
</evidence>
<keyword evidence="1" id="KW-0472">Membrane</keyword>
<protein>
    <submittedName>
        <fullName evidence="2">Uncharacterized protein</fullName>
    </submittedName>
</protein>
<evidence type="ECO:0000313" key="2">
    <source>
        <dbReference type="EMBL" id="RMM15013.1"/>
    </source>
</evidence>
<feature type="transmembrane region" description="Helical" evidence="1">
    <location>
        <begin position="59"/>
        <end position="78"/>
    </location>
</feature>
<dbReference type="OrthoDB" id="6948242at2"/>
<dbReference type="Proteomes" id="UP000278587">
    <property type="component" value="Unassembled WGS sequence"/>
</dbReference>
<dbReference type="Proteomes" id="UP000269872">
    <property type="component" value="Unassembled WGS sequence"/>
</dbReference>
<keyword evidence="1" id="KW-0812">Transmembrane</keyword>
<dbReference type="EMBL" id="RBOC01000011">
    <property type="protein sequence ID" value="RMM15013.1"/>
    <property type="molecule type" value="Genomic_DNA"/>
</dbReference>
<keyword evidence="1" id="KW-1133">Transmembrane helix</keyword>
<gene>
    <name evidence="3" type="ORF">ALP05_03715</name>
    <name evidence="2" type="ORF">ALQ84_200284</name>
</gene>
<accession>A0A3M3BQQ0</accession>